<feature type="domain" description="Bicarbonate transporter-like transmembrane" evidence="10">
    <location>
        <begin position="360"/>
        <end position="514"/>
    </location>
</feature>
<reference evidence="12" key="1">
    <citation type="submission" date="2016-01" db="EMBL/GenBank/DDBJ databases">
        <title>Reference transcriptome for the parasite Schistocephalus solidus: insights into the molecular evolution of parasitism.</title>
        <authorList>
            <person name="Hebert F.O."/>
            <person name="Grambauer S."/>
            <person name="Barber I."/>
            <person name="Landry C.R."/>
            <person name="Aubin-Horth N."/>
        </authorList>
    </citation>
    <scope>NUCLEOTIDE SEQUENCE</scope>
</reference>
<dbReference type="GO" id="GO:0005886">
    <property type="term" value="C:plasma membrane"/>
    <property type="evidence" value="ECO:0007669"/>
    <property type="project" value="UniProtKB-SubCell"/>
</dbReference>
<dbReference type="Pfam" id="PF07565">
    <property type="entry name" value="Band_3_cyto"/>
    <property type="match status" value="1"/>
</dbReference>
<dbReference type="InterPro" id="IPR011531">
    <property type="entry name" value="HCO3_transpt-like_TM_dom"/>
</dbReference>
<accession>A0A0X3P190</accession>
<dbReference type="PANTHER" id="PTHR11453:SF127">
    <property type="entry name" value="SOLUTE CARRIER FAMILY 4 MEMBER 11"/>
    <property type="match status" value="1"/>
</dbReference>
<sequence>MTHRRSTSAAIANNSPQGSTVPKPDFFIELCELVNQKVPAHALFVTENVGREKMYWRELYRWIELEEMYDHVIGEFSPAEITRLDYRAIRKFQAQLKQNFLLSRYASTNYEEFTKMLAVDVATFTQKRTTLLTPALSKMLLAPRFHPQVEKHRFSMQFQVGHHFNANRKPFNEHIAACCAENTTSCCIMTGVMPLLPYDMLILARISKTMDPVGVVEVPYPLRLVILSLTPKKSNYLKILETAHTFGVFLNDKDFQLTCEAATSPDDLLDAIDMYLSKTVVMPRQSRTVLPFPTVVPHKEIALILSEANTAPKKTPEDYIELLEHEEPAKVEHFTAKRCLHTVWPPMRDLAQGSCALAHRFASDFADAFTKPNVGLVFGSIFLVYFVIFGPAITFGTLMSTQIHPSFSVSNSILTSGVITIMNALFAGQPIAIIGPSGPSFIMEALIAQEAGKLGVELYDYRFWVCIYSVIFGIFLLALNLSEVATTTTKSLEELYSACIAGFLIIKALFSVFKPIPQSLPTGPGPINGTDLAVLRSASTMGVTAFLALTMAVFCITVAKIKQSRMFRRKIRFWVGSLTVPLGIIFVTALERIFFSAFEIPTLQVPPFKEINYSTWYRLPDFNSILFKGNSASYLIHLYAALYGFVLGVIIFVEVSFNSIPISLAVFCPIRFERKLERS</sequence>
<evidence type="ECO:0008006" key="13">
    <source>
        <dbReference type="Google" id="ProtNLM"/>
    </source>
</evidence>
<feature type="domain" description="Band 3 cytoplasmic" evidence="11">
    <location>
        <begin position="176"/>
        <end position="285"/>
    </location>
</feature>
<dbReference type="GO" id="GO:0005452">
    <property type="term" value="F:solute:inorganic anion antiporter activity"/>
    <property type="evidence" value="ECO:0007669"/>
    <property type="project" value="InterPro"/>
</dbReference>
<protein>
    <recommendedName>
        <fullName evidence="13">Anion exchange protein</fullName>
    </recommendedName>
</protein>
<evidence type="ECO:0000256" key="5">
    <source>
        <dbReference type="ARBA" id="ARBA00022692"/>
    </source>
</evidence>
<organism evidence="12">
    <name type="scientific">Schistocephalus solidus</name>
    <name type="common">Tapeworm</name>
    <dbReference type="NCBI Taxonomy" id="70667"/>
    <lineage>
        <taxon>Eukaryota</taxon>
        <taxon>Metazoa</taxon>
        <taxon>Spiralia</taxon>
        <taxon>Lophotrochozoa</taxon>
        <taxon>Platyhelminthes</taxon>
        <taxon>Cestoda</taxon>
        <taxon>Eucestoda</taxon>
        <taxon>Diphyllobothriidea</taxon>
        <taxon>Diphyllobothriidae</taxon>
        <taxon>Schistocephalus</taxon>
    </lineage>
</organism>
<dbReference type="InterPro" id="IPR013769">
    <property type="entry name" value="Band3_cytoplasmic_dom"/>
</dbReference>
<dbReference type="AlphaFoldDB" id="A0A0X3P190"/>
<evidence type="ECO:0000313" key="12">
    <source>
        <dbReference type="EMBL" id="JAP43577.1"/>
    </source>
</evidence>
<evidence type="ECO:0000256" key="2">
    <source>
        <dbReference type="ARBA" id="ARBA00010993"/>
    </source>
</evidence>
<keyword evidence="3" id="KW-0813">Transport</keyword>
<proteinExistence type="inferred from homology"/>
<evidence type="ECO:0000256" key="9">
    <source>
        <dbReference type="SAM" id="Phobius"/>
    </source>
</evidence>
<evidence type="ECO:0000256" key="3">
    <source>
        <dbReference type="ARBA" id="ARBA00022448"/>
    </source>
</evidence>
<feature type="transmembrane region" description="Helical" evidence="9">
    <location>
        <begin position="413"/>
        <end position="434"/>
    </location>
</feature>
<keyword evidence="6 9" id="KW-1133">Transmembrane helix</keyword>
<evidence type="ECO:0000259" key="10">
    <source>
        <dbReference type="Pfam" id="PF00955"/>
    </source>
</evidence>
<comment type="similarity">
    <text evidence="2">Belongs to the anion exchanger (TC 2.A.31) family.</text>
</comment>
<comment type="subcellular location">
    <subcellularLocation>
        <location evidence="1">Cell membrane</location>
        <topology evidence="1">Multi-pass membrane protein</topology>
    </subcellularLocation>
</comment>
<dbReference type="InterPro" id="IPR003020">
    <property type="entry name" value="HCO3_transpt_euk"/>
</dbReference>
<evidence type="ECO:0000256" key="1">
    <source>
        <dbReference type="ARBA" id="ARBA00004651"/>
    </source>
</evidence>
<keyword evidence="8 9" id="KW-0472">Membrane</keyword>
<keyword evidence="4" id="KW-1003">Cell membrane</keyword>
<dbReference type="GO" id="GO:0008509">
    <property type="term" value="F:monoatomic anion transmembrane transporter activity"/>
    <property type="evidence" value="ECO:0007669"/>
    <property type="project" value="InterPro"/>
</dbReference>
<dbReference type="InterPro" id="IPR016152">
    <property type="entry name" value="PTrfase/Anion_transptr"/>
</dbReference>
<dbReference type="GO" id="GO:0050801">
    <property type="term" value="P:monoatomic ion homeostasis"/>
    <property type="evidence" value="ECO:0007669"/>
    <property type="project" value="TreeGrafter"/>
</dbReference>
<keyword evidence="5 9" id="KW-0812">Transmembrane</keyword>
<name>A0A0X3P190_SCHSO</name>
<evidence type="ECO:0000256" key="8">
    <source>
        <dbReference type="ARBA" id="ARBA00023136"/>
    </source>
</evidence>
<feature type="transmembrane region" description="Helical" evidence="9">
    <location>
        <begin position="494"/>
        <end position="513"/>
    </location>
</feature>
<dbReference type="Gene3D" id="1.10.287.570">
    <property type="entry name" value="Helical hairpin bin"/>
    <property type="match status" value="1"/>
</dbReference>
<evidence type="ECO:0000256" key="6">
    <source>
        <dbReference type="ARBA" id="ARBA00022989"/>
    </source>
</evidence>
<feature type="transmembrane region" description="Helical" evidence="9">
    <location>
        <begin position="571"/>
        <end position="590"/>
    </location>
</feature>
<dbReference type="PANTHER" id="PTHR11453">
    <property type="entry name" value="ANION EXCHANGE PROTEIN"/>
    <property type="match status" value="1"/>
</dbReference>
<feature type="transmembrane region" description="Helical" evidence="9">
    <location>
        <begin position="376"/>
        <end position="401"/>
    </location>
</feature>
<evidence type="ECO:0000256" key="7">
    <source>
        <dbReference type="ARBA" id="ARBA00023065"/>
    </source>
</evidence>
<evidence type="ECO:0000259" key="11">
    <source>
        <dbReference type="Pfam" id="PF07565"/>
    </source>
</evidence>
<dbReference type="Gene3D" id="3.40.930.10">
    <property type="entry name" value="Mannitol-specific EII, Chain A"/>
    <property type="match status" value="1"/>
</dbReference>
<dbReference type="EMBL" id="GEEE01019648">
    <property type="protein sequence ID" value="JAP43577.1"/>
    <property type="molecule type" value="Transcribed_RNA"/>
</dbReference>
<dbReference type="Pfam" id="PF00955">
    <property type="entry name" value="HCO3_cotransp"/>
    <property type="match status" value="1"/>
</dbReference>
<dbReference type="SUPFAM" id="SSF55804">
    <property type="entry name" value="Phoshotransferase/anion transport protein"/>
    <property type="match status" value="1"/>
</dbReference>
<evidence type="ECO:0000256" key="4">
    <source>
        <dbReference type="ARBA" id="ARBA00022475"/>
    </source>
</evidence>
<feature type="transmembrane region" description="Helical" evidence="9">
    <location>
        <begin position="634"/>
        <end position="653"/>
    </location>
</feature>
<keyword evidence="7" id="KW-0406">Ion transport</keyword>
<feature type="transmembrane region" description="Helical" evidence="9">
    <location>
        <begin position="533"/>
        <end position="559"/>
    </location>
</feature>
<feature type="transmembrane region" description="Helical" evidence="9">
    <location>
        <begin position="461"/>
        <end position="482"/>
    </location>
</feature>
<gene>
    <name evidence="12" type="ORF">TR90988</name>
</gene>